<dbReference type="PANTHER" id="PTHR10424">
    <property type="entry name" value="VIRAL ENVELOPE PROTEIN"/>
    <property type="match status" value="1"/>
</dbReference>
<evidence type="ECO:0000256" key="5">
    <source>
        <dbReference type="ARBA" id="ARBA00022581"/>
    </source>
</evidence>
<evidence type="ECO:0000256" key="2">
    <source>
        <dbReference type="ARBA" id="ARBA00004531"/>
    </source>
</evidence>
<reference evidence="14" key="2">
    <citation type="submission" date="2025-09" db="UniProtKB">
        <authorList>
            <consortium name="Ensembl"/>
        </authorList>
    </citation>
    <scope>IDENTIFICATION</scope>
</reference>
<dbReference type="OMA" id="WINDIYY"/>
<evidence type="ECO:0000256" key="13">
    <source>
        <dbReference type="ARBA" id="ARBA00023288"/>
    </source>
</evidence>
<dbReference type="PANTHER" id="PTHR10424:SF81">
    <property type="entry name" value="ERVV2 PROTEIN"/>
    <property type="match status" value="1"/>
</dbReference>
<dbReference type="Gene3D" id="1.10.287.210">
    <property type="match status" value="1"/>
</dbReference>
<evidence type="ECO:0000256" key="6">
    <source>
        <dbReference type="ARBA" id="ARBA00022692"/>
    </source>
</evidence>
<evidence type="ECO:0000313" key="14">
    <source>
        <dbReference type="Ensembl" id="ENSACUP00000016463.1"/>
    </source>
</evidence>
<keyword evidence="9" id="KW-0472">Membrane</keyword>
<sequence>TWGYKYWINDIYYNQQTFMNYTRDALKEIAEQLDAMSRMAWENRIALDMILAEKGGVCVMLGNRCCTFIPNNIAPDGTTTKALQRLTTLADELAENSGIDTVDNWQLSISHIN</sequence>
<organism evidence="14 15">
    <name type="scientific">Athene cunicularia</name>
    <name type="common">Burrowing owl</name>
    <name type="synonym">Speotyto cunicularia</name>
    <dbReference type="NCBI Taxonomy" id="194338"/>
    <lineage>
        <taxon>Eukaryota</taxon>
        <taxon>Metazoa</taxon>
        <taxon>Chordata</taxon>
        <taxon>Craniata</taxon>
        <taxon>Vertebrata</taxon>
        <taxon>Euteleostomi</taxon>
        <taxon>Archelosauria</taxon>
        <taxon>Archosauria</taxon>
        <taxon>Dinosauria</taxon>
        <taxon>Saurischia</taxon>
        <taxon>Theropoda</taxon>
        <taxon>Coelurosauria</taxon>
        <taxon>Aves</taxon>
        <taxon>Neognathae</taxon>
        <taxon>Neoaves</taxon>
        <taxon>Telluraves</taxon>
        <taxon>Strigiformes</taxon>
        <taxon>Strigidae</taxon>
        <taxon>Athene</taxon>
    </lineage>
</organism>
<evidence type="ECO:0000256" key="11">
    <source>
        <dbReference type="ARBA" id="ARBA00023157"/>
    </source>
</evidence>
<keyword evidence="4" id="KW-1032">Host cell membrane</keyword>
<dbReference type="AlphaFoldDB" id="A0A663MYJ7"/>
<dbReference type="Pfam" id="PF00429">
    <property type="entry name" value="TLV_coat"/>
    <property type="match status" value="1"/>
</dbReference>
<accession>A0A663MYJ7</accession>
<evidence type="ECO:0008006" key="16">
    <source>
        <dbReference type="Google" id="ProtNLM"/>
    </source>
</evidence>
<keyword evidence="15" id="KW-1185">Reference proteome</keyword>
<reference evidence="14" key="1">
    <citation type="submission" date="2025-08" db="UniProtKB">
        <authorList>
            <consortium name="Ensembl"/>
        </authorList>
    </citation>
    <scope>IDENTIFICATION</scope>
</reference>
<evidence type="ECO:0000256" key="8">
    <source>
        <dbReference type="ARBA" id="ARBA00022989"/>
    </source>
</evidence>
<evidence type="ECO:0000256" key="1">
    <source>
        <dbReference type="ARBA" id="ARBA00004402"/>
    </source>
</evidence>
<keyword evidence="6" id="KW-0812">Transmembrane</keyword>
<protein>
    <recommendedName>
        <fullName evidence="16">ERVV2 protein</fullName>
    </recommendedName>
</protein>
<keyword evidence="11" id="KW-1015">Disulfide bond</keyword>
<keyword evidence="10" id="KW-0564">Palmitate</keyword>
<comment type="subcellular location">
    <subcellularLocation>
        <location evidence="1">Host cell membrane</location>
        <topology evidence="1">Single-pass type I membrane protein</topology>
    </subcellularLocation>
    <subcellularLocation>
        <location evidence="2">Host endomembrane system</location>
        <topology evidence="2">Peripheral membrane protein</topology>
    </subcellularLocation>
    <subcellularLocation>
        <location evidence="3">Virion membrane</location>
        <topology evidence="3">Single-pass type I membrane protein</topology>
    </subcellularLocation>
</comment>
<evidence type="ECO:0000256" key="9">
    <source>
        <dbReference type="ARBA" id="ARBA00023136"/>
    </source>
</evidence>
<proteinExistence type="predicted"/>
<evidence type="ECO:0000256" key="10">
    <source>
        <dbReference type="ARBA" id="ARBA00023139"/>
    </source>
</evidence>
<name>A0A663MYJ7_ATHCN</name>
<evidence type="ECO:0000256" key="12">
    <source>
        <dbReference type="ARBA" id="ARBA00023180"/>
    </source>
</evidence>
<keyword evidence="8" id="KW-1133">Transmembrane helix</keyword>
<keyword evidence="12" id="KW-0325">Glycoprotein</keyword>
<dbReference type="Ensembl" id="ENSACUT00000017552.1">
    <property type="protein sequence ID" value="ENSACUP00000016463.1"/>
    <property type="gene ID" value="ENSACUG00000011032.1"/>
</dbReference>
<evidence type="ECO:0000256" key="3">
    <source>
        <dbReference type="ARBA" id="ARBA00004563"/>
    </source>
</evidence>
<dbReference type="Proteomes" id="UP000472269">
    <property type="component" value="Unplaced"/>
</dbReference>
<evidence type="ECO:0000313" key="15">
    <source>
        <dbReference type="Proteomes" id="UP000472269"/>
    </source>
</evidence>
<keyword evidence="13" id="KW-0449">Lipoprotein</keyword>
<dbReference type="SUPFAM" id="SSF58069">
    <property type="entry name" value="Virus ectodomain"/>
    <property type="match status" value="1"/>
</dbReference>
<keyword evidence="5" id="KW-0945">Host-virus interaction</keyword>
<keyword evidence="7" id="KW-1043">Host membrane</keyword>
<evidence type="ECO:0000256" key="7">
    <source>
        <dbReference type="ARBA" id="ARBA00022870"/>
    </source>
</evidence>
<dbReference type="InterPro" id="IPR018154">
    <property type="entry name" value="TLV/ENV_coat_polyprotein"/>
</dbReference>
<evidence type="ECO:0000256" key="4">
    <source>
        <dbReference type="ARBA" id="ARBA00022511"/>
    </source>
</evidence>